<dbReference type="RefSeq" id="WP_104387247.1">
    <property type="nucleotide sequence ID" value="NZ_PGEM01000045.1"/>
</dbReference>
<accession>A0A2S6CW39</accession>
<organism evidence="1 2">
    <name type="scientific">Cuspidothrix issatschenkoi CHARLIE-1</name>
    <dbReference type="NCBI Taxonomy" id="2052836"/>
    <lineage>
        <taxon>Bacteria</taxon>
        <taxon>Bacillati</taxon>
        <taxon>Cyanobacteriota</taxon>
        <taxon>Cyanophyceae</taxon>
        <taxon>Nostocales</taxon>
        <taxon>Aphanizomenonaceae</taxon>
        <taxon>Cuspidothrix</taxon>
    </lineage>
</organism>
<keyword evidence="2" id="KW-1185">Reference proteome</keyword>
<gene>
    <name evidence="1" type="ORF">CUN59_07420</name>
</gene>
<sequence length="138" mass="15362">MATKNEVKNYLAYWFQLGKKVIAVNGKVSFLPKTIIQGDRYSQEFEKCWLKILDPATGDCYLDGTQETINELLTPAWEMLPCGRCSMPIALKNIGMPALLCPCSNLSGWPNTELPAPRSPVCSQETLSSICGRLVENF</sequence>
<proteinExistence type="predicted"/>
<name>A0A2S6CW39_9CYAN</name>
<dbReference type="EMBL" id="PGEM01000045">
    <property type="protein sequence ID" value="PPJ63939.1"/>
    <property type="molecule type" value="Genomic_DNA"/>
</dbReference>
<dbReference type="Proteomes" id="UP000239589">
    <property type="component" value="Unassembled WGS sequence"/>
</dbReference>
<evidence type="ECO:0000313" key="2">
    <source>
        <dbReference type="Proteomes" id="UP000239589"/>
    </source>
</evidence>
<reference evidence="1 2" key="1">
    <citation type="submission" date="2018-02" db="EMBL/GenBank/DDBJ databases">
        <title>Discovery of a pederin family compound in a non-symbiotic bloom-forming cyanobacterium.</title>
        <authorList>
            <person name="Kust A."/>
            <person name="Mares J."/>
            <person name="Jokela J."/>
            <person name="Urajova P."/>
            <person name="Hajek J."/>
            <person name="Saurav K."/>
            <person name="Voracova K."/>
            <person name="Fewer D.P."/>
            <person name="Haapaniemi E."/>
            <person name="Permi P."/>
            <person name="Rehakova K."/>
            <person name="Sivonen K."/>
            <person name="Hrouzek P."/>
        </authorList>
    </citation>
    <scope>NUCLEOTIDE SEQUENCE [LARGE SCALE GENOMIC DNA]</scope>
    <source>
        <strain evidence="1 2">CHARLIE-1</strain>
    </source>
</reference>
<dbReference type="OrthoDB" id="485097at2"/>
<comment type="caution">
    <text evidence="1">The sequence shown here is derived from an EMBL/GenBank/DDBJ whole genome shotgun (WGS) entry which is preliminary data.</text>
</comment>
<evidence type="ECO:0000313" key="1">
    <source>
        <dbReference type="EMBL" id="PPJ63939.1"/>
    </source>
</evidence>
<protein>
    <submittedName>
        <fullName evidence="1">Uncharacterized protein</fullName>
    </submittedName>
</protein>
<dbReference type="AlphaFoldDB" id="A0A2S6CW39"/>